<reference evidence="15 16" key="1">
    <citation type="submission" date="2022-12" db="EMBL/GenBank/DDBJ databases">
        <title>Chromosome-level genome of Tegillarca granosa.</title>
        <authorList>
            <person name="Kim J."/>
        </authorList>
    </citation>
    <scope>NUCLEOTIDE SEQUENCE [LARGE SCALE GENOMIC DNA]</scope>
    <source>
        <strain evidence="15">Teg-2019</strain>
        <tissue evidence="15">Adductor muscle</tissue>
    </source>
</reference>
<proteinExistence type="inferred from homology"/>
<feature type="compositionally biased region" description="Polar residues" evidence="13">
    <location>
        <begin position="934"/>
        <end position="950"/>
    </location>
</feature>
<feature type="compositionally biased region" description="Polar residues" evidence="13">
    <location>
        <begin position="968"/>
        <end position="978"/>
    </location>
</feature>
<dbReference type="InterPro" id="IPR038765">
    <property type="entry name" value="Papain-like_cys_pep_sf"/>
</dbReference>
<feature type="compositionally biased region" description="Polar residues" evidence="13">
    <location>
        <begin position="688"/>
        <end position="704"/>
    </location>
</feature>
<dbReference type="CDD" id="cd02661">
    <property type="entry name" value="Peptidase_C19E"/>
    <property type="match status" value="1"/>
</dbReference>
<evidence type="ECO:0000313" key="16">
    <source>
        <dbReference type="Proteomes" id="UP001217089"/>
    </source>
</evidence>
<dbReference type="Gene3D" id="3.90.70.10">
    <property type="entry name" value="Cysteine proteinases"/>
    <property type="match status" value="1"/>
</dbReference>
<dbReference type="EMBL" id="JARBDR010000214">
    <property type="protein sequence ID" value="KAJ8318686.1"/>
    <property type="molecule type" value="Genomic_DNA"/>
</dbReference>
<dbReference type="SUPFAM" id="SSF54001">
    <property type="entry name" value="Cysteine proteinases"/>
    <property type="match status" value="1"/>
</dbReference>
<feature type="region of interest" description="Disordered" evidence="13">
    <location>
        <begin position="966"/>
        <end position="1006"/>
    </location>
</feature>
<keyword evidence="7" id="KW-0788">Thiol protease</keyword>
<keyword evidence="4" id="KW-0645">Protease</keyword>
<comment type="caution">
    <text evidence="15">The sequence shown here is derived from an EMBL/GenBank/DDBJ whole genome shotgun (WGS) entry which is preliminary data.</text>
</comment>
<feature type="compositionally biased region" description="Basic and acidic residues" evidence="13">
    <location>
        <begin position="834"/>
        <end position="843"/>
    </location>
</feature>
<evidence type="ECO:0000256" key="9">
    <source>
        <dbReference type="ARBA" id="ARBA00041300"/>
    </source>
</evidence>
<accession>A0ABQ9FRA2</accession>
<evidence type="ECO:0000256" key="7">
    <source>
        <dbReference type="ARBA" id="ARBA00022807"/>
    </source>
</evidence>
<evidence type="ECO:0000256" key="6">
    <source>
        <dbReference type="ARBA" id="ARBA00022801"/>
    </source>
</evidence>
<feature type="region of interest" description="Disordered" evidence="13">
    <location>
        <begin position="679"/>
        <end position="768"/>
    </location>
</feature>
<feature type="compositionally biased region" description="Basic residues" evidence="13">
    <location>
        <begin position="819"/>
        <end position="833"/>
    </location>
</feature>
<feature type="region of interest" description="Disordered" evidence="13">
    <location>
        <begin position="1041"/>
        <end position="1083"/>
    </location>
</feature>
<evidence type="ECO:0000256" key="10">
    <source>
        <dbReference type="ARBA" id="ARBA00042154"/>
    </source>
</evidence>
<evidence type="ECO:0000256" key="11">
    <source>
        <dbReference type="ARBA" id="ARBA00042420"/>
    </source>
</evidence>
<evidence type="ECO:0000256" key="2">
    <source>
        <dbReference type="ARBA" id="ARBA00009085"/>
    </source>
</evidence>
<feature type="compositionally biased region" description="Basic residues" evidence="13">
    <location>
        <begin position="854"/>
        <end position="866"/>
    </location>
</feature>
<organism evidence="15 16">
    <name type="scientific">Tegillarca granosa</name>
    <name type="common">Malaysian cockle</name>
    <name type="synonym">Anadara granosa</name>
    <dbReference type="NCBI Taxonomy" id="220873"/>
    <lineage>
        <taxon>Eukaryota</taxon>
        <taxon>Metazoa</taxon>
        <taxon>Spiralia</taxon>
        <taxon>Lophotrochozoa</taxon>
        <taxon>Mollusca</taxon>
        <taxon>Bivalvia</taxon>
        <taxon>Autobranchia</taxon>
        <taxon>Pteriomorphia</taxon>
        <taxon>Arcoida</taxon>
        <taxon>Arcoidea</taxon>
        <taxon>Arcidae</taxon>
        <taxon>Tegillarca</taxon>
    </lineage>
</organism>
<feature type="region of interest" description="Disordered" evidence="13">
    <location>
        <begin position="465"/>
        <end position="579"/>
    </location>
</feature>
<evidence type="ECO:0000256" key="1">
    <source>
        <dbReference type="ARBA" id="ARBA00000707"/>
    </source>
</evidence>
<keyword evidence="16" id="KW-1185">Reference proteome</keyword>
<feature type="compositionally biased region" description="Polar residues" evidence="13">
    <location>
        <begin position="514"/>
        <end position="524"/>
    </location>
</feature>
<dbReference type="InterPro" id="IPR050164">
    <property type="entry name" value="Peptidase_C19"/>
</dbReference>
<feature type="region of interest" description="Disordered" evidence="13">
    <location>
        <begin position="69"/>
        <end position="91"/>
    </location>
</feature>
<keyword evidence="5" id="KW-0833">Ubl conjugation pathway</keyword>
<comment type="similarity">
    <text evidence="2">Belongs to the peptidase C19 family.</text>
</comment>
<gene>
    <name evidence="15" type="ORF">KUTeg_003777</name>
</gene>
<feature type="compositionally biased region" description="Basic and acidic residues" evidence="13">
    <location>
        <begin position="979"/>
        <end position="989"/>
    </location>
</feature>
<dbReference type="PANTHER" id="PTHR24006">
    <property type="entry name" value="UBIQUITIN CARBOXYL-TERMINAL HYDROLASE"/>
    <property type="match status" value="1"/>
</dbReference>
<evidence type="ECO:0000256" key="13">
    <source>
        <dbReference type="SAM" id="MobiDB-lite"/>
    </source>
</evidence>
<name>A0ABQ9FRA2_TEGGR</name>
<dbReference type="PANTHER" id="PTHR24006:SF758">
    <property type="entry name" value="UBIQUITIN CARBOXYL-TERMINAL HYDROLASE 36"/>
    <property type="match status" value="1"/>
</dbReference>
<dbReference type="PROSITE" id="PS00972">
    <property type="entry name" value="USP_1"/>
    <property type="match status" value="1"/>
</dbReference>
<comment type="catalytic activity">
    <reaction evidence="1">
        <text>Thiol-dependent hydrolysis of ester, thioester, amide, peptide and isopeptide bonds formed by the C-terminal Gly of ubiquitin (a 76-residue protein attached to proteins as an intracellular targeting signal).</text>
        <dbReference type="EC" id="3.4.19.12"/>
    </reaction>
</comment>
<feature type="compositionally biased region" description="Polar residues" evidence="13">
    <location>
        <begin position="800"/>
        <end position="810"/>
    </location>
</feature>
<evidence type="ECO:0000256" key="4">
    <source>
        <dbReference type="ARBA" id="ARBA00022670"/>
    </source>
</evidence>
<feature type="compositionally biased region" description="Basic and acidic residues" evidence="13">
    <location>
        <begin position="705"/>
        <end position="734"/>
    </location>
</feature>
<protein>
    <recommendedName>
        <fullName evidence="8">Ubiquitin carboxyl-terminal hydrolase 36</fullName>
        <ecNumber evidence="3">3.4.19.12</ecNumber>
    </recommendedName>
    <alternativeName>
        <fullName evidence="11">Deubiquitinating enzyme 36</fullName>
    </alternativeName>
    <alternativeName>
        <fullName evidence="10">Protein scrawny</fullName>
    </alternativeName>
    <alternativeName>
        <fullName evidence="9">Ubiquitin thioesterase 36</fullName>
    </alternativeName>
    <alternativeName>
        <fullName evidence="12">Ubiquitin-specific-processing protease 36</fullName>
    </alternativeName>
</protein>
<feature type="compositionally biased region" description="Basic and acidic residues" evidence="13">
    <location>
        <begin position="921"/>
        <end position="930"/>
    </location>
</feature>
<dbReference type="PROSITE" id="PS50235">
    <property type="entry name" value="USP_3"/>
    <property type="match status" value="1"/>
</dbReference>
<evidence type="ECO:0000256" key="8">
    <source>
        <dbReference type="ARBA" id="ARBA00039432"/>
    </source>
</evidence>
<evidence type="ECO:0000256" key="12">
    <source>
        <dbReference type="ARBA" id="ARBA00043009"/>
    </source>
</evidence>
<dbReference type="Pfam" id="PF00443">
    <property type="entry name" value="UCH"/>
    <property type="match status" value="1"/>
</dbReference>
<evidence type="ECO:0000313" key="15">
    <source>
        <dbReference type="EMBL" id="KAJ8318686.1"/>
    </source>
</evidence>
<keyword evidence="6" id="KW-0378">Hydrolase</keyword>
<dbReference type="InterPro" id="IPR028889">
    <property type="entry name" value="USP"/>
</dbReference>
<dbReference type="InterPro" id="IPR001394">
    <property type="entry name" value="Peptidase_C19_UCH"/>
</dbReference>
<dbReference type="InterPro" id="IPR018200">
    <property type="entry name" value="USP_CS"/>
</dbReference>
<dbReference type="EC" id="3.4.19.12" evidence="3"/>
<evidence type="ECO:0000259" key="14">
    <source>
        <dbReference type="PROSITE" id="PS50235"/>
    </source>
</evidence>
<evidence type="ECO:0000256" key="3">
    <source>
        <dbReference type="ARBA" id="ARBA00012759"/>
    </source>
</evidence>
<feature type="compositionally biased region" description="Basic residues" evidence="13">
    <location>
        <begin position="1051"/>
        <end position="1072"/>
    </location>
</feature>
<feature type="region of interest" description="Disordered" evidence="13">
    <location>
        <begin position="798"/>
        <end position="950"/>
    </location>
</feature>
<evidence type="ECO:0000256" key="5">
    <source>
        <dbReference type="ARBA" id="ARBA00022786"/>
    </source>
</evidence>
<dbReference type="Proteomes" id="UP001217089">
    <property type="component" value="Unassembled WGS sequence"/>
</dbReference>
<dbReference type="PROSITE" id="PS00973">
    <property type="entry name" value="USP_2"/>
    <property type="match status" value="1"/>
</dbReference>
<sequence length="1083" mass="123622">MPASSTENCSYIEETLRSSIAGKKSLDNQLLSSSKRILLNKIEFKAAEKPYSLQIDSLRSKYIPLNPSKDYNQSNCNESNDTSNKASKMVNNSDSLDGFPVPSVVLYPEDKVILEWKRFQKVGAGLINMGNTCFLNSILQCLTYTAPLANYCMTEEHNIACKQAGFCMMCEVQRHIKRSCENTGNSIKPQAILQKLKMIAKHMQWGRQEDAHEFLRYVVDAMQRSCLNGHTKLDKFSKETTVVNQIFGGFLRSQVQCMRCKEKSNTYDPFMDISLDIKSSQTVEKAFENCKQKVPAHKRFSIHKAPNVLTVSLKRFDYHRFNGKISRHVNFSETLNLRPYMSTKQGEPIYYNLYAVLVHSGYHCNAGHYFCYIKSPSQTWYCMNDSMVQQVSASRVFSTEAYLLFYIRSPSSNRKKMPAGVSANITNNHIMNNKKFKGMNGMTGHPGNDIGFPVIRNTKTSLLHNDAKPATSGTPLPNKRDKVAFGIKPQSAVKTPETSNDDKPRIVMQIKNGKVTTYEKSPNGKQKIVNGPDNRAGLVPYGEDSDSDTEPKVKTEKRKRSPPKMDKDESMPSSPKKFKENKKLFENSVIFDKKLNATTSVPGNTNLLETAFAKEKRFNNDIKTNKKLDGLNLMISKPKDSVFKFDRDSSSLKGLEHSSISGTLHLGKNMNSTTNWLVLNQDDAPSPSVGSNSSKDSVNSTTEWHATEKKESAKIPKERQLLGWKVIDENHRNGDMNGSKDNQIGKLGLSDKTKDGASHSNHTKSAADTEIRKCDIPVTSYSDTHLLKMKGDMNHVGDTYVSSSDKQSLLSGDDSEYRGRRKKHKKHKKHKRNHSDIRYKELINESDLSSDSKVKKHKKKKKHKRDRKDEDDEDNREDNHHKKRKLDQEIESDNSSEFMWVEKTKDSMSDTNQNAVPAQTWDHHVKDGYKRQKNGVSDTKTNSWDGNKSSRVAEELEKQYSLNGYGMSVNSWDGGQNTIDKDSEKERQRDKKRHWSDDYDEDFDKGKMKKVKKSHSEHNYFSSYNPFQSAQDDKNRWRLKEPVKSQSYHSSSHHHHSNSSSHHQSKHYHRDHGYHSSSTHYRH</sequence>
<feature type="domain" description="USP" evidence="14">
    <location>
        <begin position="124"/>
        <end position="409"/>
    </location>
</feature>